<evidence type="ECO:0000256" key="1">
    <source>
        <dbReference type="SAM" id="MobiDB-lite"/>
    </source>
</evidence>
<gene>
    <name evidence="2" type="ORF">J4573_39805</name>
</gene>
<evidence type="ECO:0000313" key="2">
    <source>
        <dbReference type="EMBL" id="MBO2453296.1"/>
    </source>
</evidence>
<dbReference type="Proteomes" id="UP000669179">
    <property type="component" value="Unassembled WGS sequence"/>
</dbReference>
<protein>
    <submittedName>
        <fullName evidence="2">Transposase</fullName>
    </submittedName>
</protein>
<dbReference type="AlphaFoldDB" id="A0A939PIF2"/>
<sequence length="89" mass="9572">MFTAIVYVLISGCARRHLPGEFRVSPSTAHSRFMFWTHEGLWPRPHQAVLGEFGAYSEVDWSSAIVDASTPASAGAGYGPRLTAGSSSD</sequence>
<organism evidence="2 3">
    <name type="scientific">Actinomadura barringtoniae</name>
    <dbReference type="NCBI Taxonomy" id="1427535"/>
    <lineage>
        <taxon>Bacteria</taxon>
        <taxon>Bacillati</taxon>
        <taxon>Actinomycetota</taxon>
        <taxon>Actinomycetes</taxon>
        <taxon>Streptosporangiales</taxon>
        <taxon>Thermomonosporaceae</taxon>
        <taxon>Actinomadura</taxon>
    </lineage>
</organism>
<name>A0A939PIF2_9ACTN</name>
<comment type="caution">
    <text evidence="2">The sequence shown here is derived from an EMBL/GenBank/DDBJ whole genome shotgun (WGS) entry which is preliminary data.</text>
</comment>
<accession>A0A939PIF2</accession>
<dbReference type="EMBL" id="JAGEOJ010000020">
    <property type="protein sequence ID" value="MBO2453296.1"/>
    <property type="molecule type" value="Genomic_DNA"/>
</dbReference>
<evidence type="ECO:0000313" key="3">
    <source>
        <dbReference type="Proteomes" id="UP000669179"/>
    </source>
</evidence>
<dbReference type="RefSeq" id="WP_208261326.1">
    <property type="nucleotide sequence ID" value="NZ_JAGEOJ010000020.1"/>
</dbReference>
<reference evidence="2" key="1">
    <citation type="submission" date="2021-03" db="EMBL/GenBank/DDBJ databases">
        <authorList>
            <person name="Kanchanasin P."/>
            <person name="Saeng-In P."/>
            <person name="Phongsopitanun W."/>
            <person name="Yuki M."/>
            <person name="Kudo T."/>
            <person name="Ohkuma M."/>
            <person name="Tanasupawat S."/>
        </authorList>
    </citation>
    <scope>NUCLEOTIDE SEQUENCE</scope>
    <source>
        <strain evidence="2">GKU 128</strain>
    </source>
</reference>
<keyword evidence="3" id="KW-1185">Reference proteome</keyword>
<proteinExistence type="predicted"/>
<feature type="region of interest" description="Disordered" evidence="1">
    <location>
        <begin position="70"/>
        <end position="89"/>
    </location>
</feature>